<dbReference type="EMBL" id="CP023702">
    <property type="protein sequence ID" value="QEU72810.1"/>
    <property type="molecule type" value="Genomic_DNA"/>
</dbReference>
<evidence type="ECO:0000313" key="2">
    <source>
        <dbReference type="EMBL" id="QEU72810.1"/>
    </source>
</evidence>
<feature type="transmembrane region" description="Helical" evidence="1">
    <location>
        <begin position="167"/>
        <end position="189"/>
    </location>
</feature>
<evidence type="ECO:0000256" key="1">
    <source>
        <dbReference type="SAM" id="Phobius"/>
    </source>
</evidence>
<dbReference type="RefSeq" id="WP_150488157.1">
    <property type="nucleotide sequence ID" value="NZ_BMUV01000001.1"/>
</dbReference>
<name>A0A5J6FD79_9ACTN</name>
<feature type="transmembrane region" description="Helical" evidence="1">
    <location>
        <begin position="46"/>
        <end position="70"/>
    </location>
</feature>
<dbReference type="OrthoDB" id="4247899at2"/>
<proteinExistence type="predicted"/>
<keyword evidence="1" id="KW-0812">Transmembrane</keyword>
<reference evidence="2 3" key="1">
    <citation type="submission" date="2017-09" db="EMBL/GenBank/DDBJ databases">
        <authorList>
            <person name="Lee N."/>
            <person name="Cho B.-K."/>
        </authorList>
    </citation>
    <scope>NUCLEOTIDE SEQUENCE [LARGE SCALE GENOMIC DNA]</scope>
    <source>
        <strain evidence="2 3">ATCC 12769</strain>
    </source>
</reference>
<dbReference type="Proteomes" id="UP000326178">
    <property type="component" value="Chromosome"/>
</dbReference>
<gene>
    <name evidence="2" type="ORF">CP967_13105</name>
</gene>
<dbReference type="AlphaFoldDB" id="A0A5J6FD79"/>
<organism evidence="2 3">
    <name type="scientific">Streptomyces nitrosporeus</name>
    <dbReference type="NCBI Taxonomy" id="28894"/>
    <lineage>
        <taxon>Bacteria</taxon>
        <taxon>Bacillati</taxon>
        <taxon>Actinomycetota</taxon>
        <taxon>Actinomycetes</taxon>
        <taxon>Kitasatosporales</taxon>
        <taxon>Streptomycetaceae</taxon>
        <taxon>Streptomyces</taxon>
    </lineage>
</organism>
<evidence type="ECO:0000313" key="3">
    <source>
        <dbReference type="Proteomes" id="UP000326178"/>
    </source>
</evidence>
<feature type="transmembrane region" description="Helical" evidence="1">
    <location>
        <begin position="137"/>
        <end position="161"/>
    </location>
</feature>
<keyword evidence="1" id="KW-1133">Transmembrane helix</keyword>
<keyword evidence="3" id="KW-1185">Reference proteome</keyword>
<sequence>MARSSPLPPPPPPEGIRTWPDREALLRDRAVVLGELVRLHIGPGRLGLLVLWAALAALGWSFVGTGLIAFEEGYDVISLIIGLVCLVAGAAALVPAVVLVAVGVARDRRVRPLLDAWGALDRDPVRDLPLRAPGVSVVWMVLSFLLCAAGLFCCVVAPASAVPGEPYGLVALMTGLGLIAWVTGLIGLVKAFAHRRWVLRVLAGPPAPRAYGAAHR</sequence>
<accession>A0A5J6FD79</accession>
<protein>
    <submittedName>
        <fullName evidence="2">Uncharacterized protein</fullName>
    </submittedName>
</protein>
<keyword evidence="1" id="KW-0472">Membrane</keyword>
<feature type="transmembrane region" description="Helical" evidence="1">
    <location>
        <begin position="76"/>
        <end position="104"/>
    </location>
</feature>
<dbReference type="KEGG" id="snk:CP967_13105"/>